<dbReference type="EMBL" id="BJNB01000034">
    <property type="protein sequence ID" value="GEB98417.1"/>
    <property type="molecule type" value="Genomic_DNA"/>
</dbReference>
<gene>
    <name evidence="1" type="ORF">CFL01nite_19120</name>
</gene>
<dbReference type="GeneID" id="82881592"/>
<dbReference type="Proteomes" id="UP000315353">
    <property type="component" value="Unassembled WGS sequence"/>
</dbReference>
<organism evidence="1 2">
    <name type="scientific">Corynebacterium flavescens</name>
    <dbReference type="NCBI Taxonomy" id="28028"/>
    <lineage>
        <taxon>Bacteria</taxon>
        <taxon>Bacillati</taxon>
        <taxon>Actinomycetota</taxon>
        <taxon>Actinomycetes</taxon>
        <taxon>Mycobacteriales</taxon>
        <taxon>Corynebacteriaceae</taxon>
        <taxon>Corynebacterium</taxon>
    </lineage>
</organism>
<reference evidence="1 2" key="1">
    <citation type="submission" date="2019-06" db="EMBL/GenBank/DDBJ databases">
        <title>Whole genome shotgun sequence of Corynebacterium flavescens NBRC 14136.</title>
        <authorList>
            <person name="Hosoyama A."/>
            <person name="Uohara A."/>
            <person name="Ohji S."/>
            <person name="Ichikawa N."/>
        </authorList>
    </citation>
    <scope>NUCLEOTIDE SEQUENCE [LARGE SCALE GENOMIC DNA]</scope>
    <source>
        <strain evidence="1 2">NBRC 14136</strain>
    </source>
</reference>
<dbReference type="RefSeq" id="WP_157105742.1">
    <property type="nucleotide sequence ID" value="NZ_BJNB01000034.1"/>
</dbReference>
<sequence length="54" mass="5691">MLRAIFALVVAGVRMSGSTPKSSRYVSMNRTIAFVGGSGIGLGVDDKLYNALLE</sequence>
<proteinExistence type="predicted"/>
<name>A0AB73B9B1_CORFL</name>
<evidence type="ECO:0000313" key="1">
    <source>
        <dbReference type="EMBL" id="GEB98417.1"/>
    </source>
</evidence>
<dbReference type="AlphaFoldDB" id="A0AB73B9B1"/>
<protein>
    <submittedName>
        <fullName evidence="1">Uncharacterized protein</fullName>
    </submittedName>
</protein>
<comment type="caution">
    <text evidence="1">The sequence shown here is derived from an EMBL/GenBank/DDBJ whole genome shotgun (WGS) entry which is preliminary data.</text>
</comment>
<accession>A0AB73B9B1</accession>
<evidence type="ECO:0000313" key="2">
    <source>
        <dbReference type="Proteomes" id="UP000315353"/>
    </source>
</evidence>